<protein>
    <recommendedName>
        <fullName evidence="3">HAT C-terminal dimerisation domain-containing protein</fullName>
    </recommendedName>
</protein>
<dbReference type="EMBL" id="CAKOFQ010007184">
    <property type="protein sequence ID" value="CAH1993782.1"/>
    <property type="molecule type" value="Genomic_DNA"/>
</dbReference>
<organism evidence="1 2">
    <name type="scientific">Acanthoscelides obtectus</name>
    <name type="common">Bean weevil</name>
    <name type="synonym">Bruchus obtectus</name>
    <dbReference type="NCBI Taxonomy" id="200917"/>
    <lineage>
        <taxon>Eukaryota</taxon>
        <taxon>Metazoa</taxon>
        <taxon>Ecdysozoa</taxon>
        <taxon>Arthropoda</taxon>
        <taxon>Hexapoda</taxon>
        <taxon>Insecta</taxon>
        <taxon>Pterygota</taxon>
        <taxon>Neoptera</taxon>
        <taxon>Endopterygota</taxon>
        <taxon>Coleoptera</taxon>
        <taxon>Polyphaga</taxon>
        <taxon>Cucujiformia</taxon>
        <taxon>Chrysomeloidea</taxon>
        <taxon>Chrysomelidae</taxon>
        <taxon>Bruchinae</taxon>
        <taxon>Bruchini</taxon>
        <taxon>Acanthoscelides</taxon>
    </lineage>
</organism>
<evidence type="ECO:0000313" key="1">
    <source>
        <dbReference type="EMBL" id="CAH1993782.1"/>
    </source>
</evidence>
<dbReference type="Proteomes" id="UP001152888">
    <property type="component" value="Unassembled WGS sequence"/>
</dbReference>
<proteinExistence type="predicted"/>
<keyword evidence="2" id="KW-1185">Reference proteome</keyword>
<accession>A0A9P0LE45</accession>
<evidence type="ECO:0000313" key="2">
    <source>
        <dbReference type="Proteomes" id="UP001152888"/>
    </source>
</evidence>
<dbReference type="AlphaFoldDB" id="A0A9P0LE45"/>
<sequence length="58" mass="6698">MSTSGAERNFSRLKRIKTFLRSTMTQDRLTALTMLSFGKEFISTMENFNEKVIDKFAA</sequence>
<gene>
    <name evidence="1" type="ORF">ACAOBT_LOCUS21731</name>
</gene>
<reference evidence="1" key="1">
    <citation type="submission" date="2022-03" db="EMBL/GenBank/DDBJ databases">
        <authorList>
            <person name="Sayadi A."/>
        </authorList>
    </citation>
    <scope>NUCLEOTIDE SEQUENCE</scope>
</reference>
<comment type="caution">
    <text evidence="1">The sequence shown here is derived from an EMBL/GenBank/DDBJ whole genome shotgun (WGS) entry which is preliminary data.</text>
</comment>
<name>A0A9P0LE45_ACAOB</name>
<evidence type="ECO:0008006" key="3">
    <source>
        <dbReference type="Google" id="ProtNLM"/>
    </source>
</evidence>